<dbReference type="EMBL" id="SLUN01000022">
    <property type="protein sequence ID" value="TCL63030.1"/>
    <property type="molecule type" value="Genomic_DNA"/>
</dbReference>
<organism evidence="2 3">
    <name type="scientific">Hydrogenispora ethanolica</name>
    <dbReference type="NCBI Taxonomy" id="1082276"/>
    <lineage>
        <taxon>Bacteria</taxon>
        <taxon>Bacillati</taxon>
        <taxon>Bacillota</taxon>
        <taxon>Hydrogenispora</taxon>
    </lineage>
</organism>
<reference evidence="2 3" key="1">
    <citation type="submission" date="2019-03" db="EMBL/GenBank/DDBJ databases">
        <title>Genomic Encyclopedia of Type Strains, Phase IV (KMG-IV): sequencing the most valuable type-strain genomes for metagenomic binning, comparative biology and taxonomic classification.</title>
        <authorList>
            <person name="Goeker M."/>
        </authorList>
    </citation>
    <scope>NUCLEOTIDE SEQUENCE [LARGE SCALE GENOMIC DNA]</scope>
    <source>
        <strain evidence="2 3">LX-B</strain>
    </source>
</reference>
<name>A0A4R1RBM3_HYDET</name>
<evidence type="ECO:0000313" key="2">
    <source>
        <dbReference type="EMBL" id="TCL63030.1"/>
    </source>
</evidence>
<proteinExistence type="predicted"/>
<keyword evidence="1" id="KW-0732">Signal</keyword>
<comment type="caution">
    <text evidence="2">The sequence shown here is derived from an EMBL/GenBank/DDBJ whole genome shotgun (WGS) entry which is preliminary data.</text>
</comment>
<feature type="chain" id="PRO_5039411004" evidence="1">
    <location>
        <begin position="27"/>
        <end position="246"/>
    </location>
</feature>
<sequence>MSVYRKLITLFSLLLLFGAASGWGLAAGYQPRAGEQLYYRVVVKSMIHGADQTIKVVSKGTYKNREIVNVQYSMNTIGMVKNLANYSEQETLILDAEGLYPWYLKREVISGEKKTHEEVTFDYAQGIAIRLASRNDEPTVRTELKLTGFVQDGLSLPFFLRKENLKPGHHQVNFYSNGKIEPVTFTLREINQPLKLETGTYQPYLQATNDESKITIILADTAERQPLIIRKLAQFGKVEARLTKVN</sequence>
<dbReference type="AlphaFoldDB" id="A0A4R1RBM3"/>
<dbReference type="InterPro" id="IPR021457">
    <property type="entry name" value="DUF3108"/>
</dbReference>
<gene>
    <name evidence="2" type="ORF">EDC14_102286</name>
</gene>
<protein>
    <submittedName>
        <fullName evidence="2">Uncharacterized protein DUF3108</fullName>
    </submittedName>
</protein>
<dbReference type="Proteomes" id="UP000295008">
    <property type="component" value="Unassembled WGS sequence"/>
</dbReference>
<accession>A0A4R1RBM3</accession>
<keyword evidence="3" id="KW-1185">Reference proteome</keyword>
<evidence type="ECO:0000313" key="3">
    <source>
        <dbReference type="Proteomes" id="UP000295008"/>
    </source>
</evidence>
<feature type="signal peptide" evidence="1">
    <location>
        <begin position="1"/>
        <end position="26"/>
    </location>
</feature>
<dbReference type="Pfam" id="PF11306">
    <property type="entry name" value="DUF3108"/>
    <property type="match status" value="1"/>
</dbReference>
<evidence type="ECO:0000256" key="1">
    <source>
        <dbReference type="SAM" id="SignalP"/>
    </source>
</evidence>